<dbReference type="AlphaFoldDB" id="A0A917T634"/>
<dbReference type="Gene3D" id="3.40.462.20">
    <property type="match status" value="1"/>
</dbReference>
<dbReference type="Gene3D" id="3.30.43.10">
    <property type="entry name" value="Uridine Diphospho-n-acetylenolpyruvylglucosamine Reductase, domain 2"/>
    <property type="match status" value="1"/>
</dbReference>
<comment type="cofactor">
    <cofactor evidence="1">
        <name>FAD</name>
        <dbReference type="ChEBI" id="CHEBI:57692"/>
    </cofactor>
</comment>
<reference evidence="7" key="2">
    <citation type="submission" date="2020-09" db="EMBL/GenBank/DDBJ databases">
        <authorList>
            <person name="Sun Q."/>
            <person name="Ohkuma M."/>
        </authorList>
    </citation>
    <scope>NUCLEOTIDE SEQUENCE</scope>
    <source>
        <strain evidence="7">JCM 19831</strain>
    </source>
</reference>
<reference evidence="7" key="1">
    <citation type="journal article" date="2014" name="Int. J. Syst. Evol. Microbiol.">
        <title>Complete genome sequence of Corynebacterium casei LMG S-19264T (=DSM 44701T), isolated from a smear-ripened cheese.</title>
        <authorList>
            <consortium name="US DOE Joint Genome Institute (JGI-PGF)"/>
            <person name="Walter F."/>
            <person name="Albersmeier A."/>
            <person name="Kalinowski J."/>
            <person name="Ruckert C."/>
        </authorList>
    </citation>
    <scope>NUCLEOTIDE SEQUENCE</scope>
    <source>
        <strain evidence="7">JCM 19831</strain>
    </source>
</reference>
<proteinExistence type="inferred from homology"/>
<dbReference type="GO" id="GO:0016491">
    <property type="term" value="F:oxidoreductase activity"/>
    <property type="evidence" value="ECO:0007669"/>
    <property type="project" value="UniProtKB-KW"/>
</dbReference>
<dbReference type="PANTHER" id="PTHR42973">
    <property type="entry name" value="BINDING OXIDOREDUCTASE, PUTATIVE (AFU_ORTHOLOGUE AFUA_1G17690)-RELATED"/>
    <property type="match status" value="1"/>
</dbReference>
<evidence type="ECO:0000256" key="3">
    <source>
        <dbReference type="ARBA" id="ARBA00022630"/>
    </source>
</evidence>
<dbReference type="PROSITE" id="PS00862">
    <property type="entry name" value="OX2_COVAL_FAD"/>
    <property type="match status" value="1"/>
</dbReference>
<dbReference type="GO" id="GO:0071949">
    <property type="term" value="F:FAD binding"/>
    <property type="evidence" value="ECO:0007669"/>
    <property type="project" value="InterPro"/>
</dbReference>
<dbReference type="InterPro" id="IPR006094">
    <property type="entry name" value="Oxid_FAD_bind_N"/>
</dbReference>
<keyword evidence="3" id="KW-0285">Flavoprotein</keyword>
<dbReference type="Gene3D" id="3.30.465.10">
    <property type="match status" value="1"/>
</dbReference>
<comment type="caution">
    <text evidence="7">The sequence shown here is derived from an EMBL/GenBank/DDBJ whole genome shotgun (WGS) entry which is preliminary data.</text>
</comment>
<protein>
    <submittedName>
        <fullName evidence="7">FAD-linked oxidase</fullName>
    </submittedName>
</protein>
<dbReference type="SUPFAM" id="SSF56176">
    <property type="entry name" value="FAD-binding/transporter-associated domain-like"/>
    <property type="match status" value="1"/>
</dbReference>
<evidence type="ECO:0000313" key="7">
    <source>
        <dbReference type="EMBL" id="GGM12509.1"/>
    </source>
</evidence>
<sequence>MTVRLSLLNGGRTELTNPQLDELRAMFHGPLVTREDPGYDESRAVQNGMFDRHPGLIVRCSGAADVIDAVRLARERDLLVAVRSGGHGIAGHSVSDDALMIDLSAMRGVWTNPAERTVRVQGGATLADVDRESQAFGLAVPGGVMSTTGVAGLTLGGGLGWLHRKYGLTCDNLIAAEVVTADGHLVRASGTENAELFWALRGGGGNFGVVTAFEFQAHPVGPTVMFGCAMYAAADANEILPAWRDWTAGLPDEVTSRVMLWSMPATPLLPREVHNRDVLIVAAVHAGSPDDGAPALRPVGRFGTPLADLSGPASFRDVQRSLDFMFPKGQLRSYWKSVTLNELGDDVLDVVLRRGLHRPHPRTLVHAPQLGGAVRRMGPADTAFGDRSAAYIVSIDGNWTDAAEDAATMHWVRDAFHEVQRVPSAAGTYLNFGGDRELDSATRQAAFGRNLDRLARIKRDFDPENRFRLNNNIQPR</sequence>
<dbReference type="InterPro" id="IPR016167">
    <property type="entry name" value="FAD-bd_PCMH_sub1"/>
</dbReference>
<dbReference type="PROSITE" id="PS51387">
    <property type="entry name" value="FAD_PCMH"/>
    <property type="match status" value="1"/>
</dbReference>
<keyword evidence="8" id="KW-1185">Reference proteome</keyword>
<dbReference type="InterPro" id="IPR006093">
    <property type="entry name" value="Oxy_OxRdtase_FAD_BS"/>
</dbReference>
<evidence type="ECO:0000256" key="1">
    <source>
        <dbReference type="ARBA" id="ARBA00001974"/>
    </source>
</evidence>
<dbReference type="InterPro" id="IPR012951">
    <property type="entry name" value="BBE"/>
</dbReference>
<dbReference type="Pfam" id="PF08031">
    <property type="entry name" value="BBE"/>
    <property type="match status" value="1"/>
</dbReference>
<dbReference type="EMBL" id="BMPI01000005">
    <property type="protein sequence ID" value="GGM12509.1"/>
    <property type="molecule type" value="Genomic_DNA"/>
</dbReference>
<gene>
    <name evidence="7" type="ORF">GCM10007977_012130</name>
</gene>
<evidence type="ECO:0000256" key="5">
    <source>
        <dbReference type="ARBA" id="ARBA00023002"/>
    </source>
</evidence>
<keyword evidence="5" id="KW-0560">Oxidoreductase</keyword>
<comment type="similarity">
    <text evidence="2">Belongs to the oxygen-dependent FAD-linked oxidoreductase family.</text>
</comment>
<evidence type="ECO:0000256" key="2">
    <source>
        <dbReference type="ARBA" id="ARBA00005466"/>
    </source>
</evidence>
<dbReference type="InterPro" id="IPR016169">
    <property type="entry name" value="FAD-bd_PCMH_sub2"/>
</dbReference>
<dbReference type="PANTHER" id="PTHR42973:SF39">
    <property type="entry name" value="FAD-BINDING PCMH-TYPE DOMAIN-CONTAINING PROTEIN"/>
    <property type="match status" value="1"/>
</dbReference>
<evidence type="ECO:0000259" key="6">
    <source>
        <dbReference type="PROSITE" id="PS51387"/>
    </source>
</evidence>
<accession>A0A917T634</accession>
<dbReference type="Pfam" id="PF01565">
    <property type="entry name" value="FAD_binding_4"/>
    <property type="match status" value="1"/>
</dbReference>
<evidence type="ECO:0000256" key="4">
    <source>
        <dbReference type="ARBA" id="ARBA00022827"/>
    </source>
</evidence>
<name>A0A917T634_9ACTN</name>
<dbReference type="InterPro" id="IPR050416">
    <property type="entry name" value="FAD-linked_Oxidoreductase"/>
</dbReference>
<dbReference type="InterPro" id="IPR036318">
    <property type="entry name" value="FAD-bd_PCMH-like_sf"/>
</dbReference>
<feature type="domain" description="FAD-binding PCMH-type" evidence="6">
    <location>
        <begin position="50"/>
        <end position="220"/>
    </location>
</feature>
<keyword evidence="4" id="KW-0274">FAD</keyword>
<dbReference type="InterPro" id="IPR016166">
    <property type="entry name" value="FAD-bd_PCMH"/>
</dbReference>
<dbReference type="RefSeq" id="WP_190248710.1">
    <property type="nucleotide sequence ID" value="NZ_BMPI01000005.1"/>
</dbReference>
<evidence type="ECO:0000313" key="8">
    <source>
        <dbReference type="Proteomes" id="UP000642070"/>
    </source>
</evidence>
<dbReference type="Proteomes" id="UP000642070">
    <property type="component" value="Unassembled WGS sequence"/>
</dbReference>
<organism evidence="7 8">
    <name type="scientific">Dactylosporangium sucinum</name>
    <dbReference type="NCBI Taxonomy" id="1424081"/>
    <lineage>
        <taxon>Bacteria</taxon>
        <taxon>Bacillati</taxon>
        <taxon>Actinomycetota</taxon>
        <taxon>Actinomycetes</taxon>
        <taxon>Micromonosporales</taxon>
        <taxon>Micromonosporaceae</taxon>
        <taxon>Dactylosporangium</taxon>
    </lineage>
</organism>